<evidence type="ECO:0000313" key="4">
    <source>
        <dbReference type="Proteomes" id="UP000059188"/>
    </source>
</evidence>
<proteinExistence type="inferred from homology"/>
<evidence type="ECO:0000256" key="2">
    <source>
        <dbReference type="ARBA" id="ARBA00023002"/>
    </source>
</evidence>
<dbReference type="STRING" id="1108050.A0A0B7F7I2"/>
<comment type="similarity">
    <text evidence="1">Belongs to the short-chain dehydrogenases/reductases (SDR) family.</text>
</comment>
<dbReference type="GO" id="GO:0016491">
    <property type="term" value="F:oxidoreductase activity"/>
    <property type="evidence" value="ECO:0007669"/>
    <property type="project" value="UniProtKB-KW"/>
</dbReference>
<dbReference type="OrthoDB" id="191139at2759"/>
<evidence type="ECO:0000256" key="1">
    <source>
        <dbReference type="ARBA" id="ARBA00006484"/>
    </source>
</evidence>
<keyword evidence="4" id="KW-1185">Reference proteome</keyword>
<dbReference type="Pfam" id="PF00106">
    <property type="entry name" value="adh_short"/>
    <property type="match status" value="1"/>
</dbReference>
<dbReference type="PRINTS" id="PR00081">
    <property type="entry name" value="GDHRDH"/>
</dbReference>
<dbReference type="InterPro" id="IPR036291">
    <property type="entry name" value="NAD(P)-bd_dom_sf"/>
</dbReference>
<dbReference type="Gene3D" id="3.40.50.720">
    <property type="entry name" value="NAD(P)-binding Rossmann-like Domain"/>
    <property type="match status" value="1"/>
</dbReference>
<dbReference type="Proteomes" id="UP000059188">
    <property type="component" value="Unassembled WGS sequence"/>
</dbReference>
<dbReference type="SUPFAM" id="SSF51735">
    <property type="entry name" value="NAD(P)-binding Rossmann-fold domains"/>
    <property type="match status" value="1"/>
</dbReference>
<organism evidence="3 4">
    <name type="scientific">Thanatephorus cucumeris (strain AG1-IB / isolate 7/3/14)</name>
    <name type="common">Lettuce bottom rot fungus</name>
    <name type="synonym">Rhizoctonia solani</name>
    <dbReference type="NCBI Taxonomy" id="1108050"/>
    <lineage>
        <taxon>Eukaryota</taxon>
        <taxon>Fungi</taxon>
        <taxon>Dikarya</taxon>
        <taxon>Basidiomycota</taxon>
        <taxon>Agaricomycotina</taxon>
        <taxon>Agaricomycetes</taxon>
        <taxon>Cantharellales</taxon>
        <taxon>Ceratobasidiaceae</taxon>
        <taxon>Rhizoctonia</taxon>
        <taxon>Rhizoctonia solani AG-1</taxon>
    </lineage>
</organism>
<dbReference type="PANTHER" id="PTHR24320:SF33">
    <property type="entry name" value="OXIDOREDUCTASE BLI-4, MITOCHONDRIAL-RELATED"/>
    <property type="match status" value="1"/>
</dbReference>
<evidence type="ECO:0000313" key="3">
    <source>
        <dbReference type="EMBL" id="CEL52869.1"/>
    </source>
</evidence>
<dbReference type="EMBL" id="LN679110">
    <property type="protein sequence ID" value="CEL52869.1"/>
    <property type="molecule type" value="Genomic_DNA"/>
</dbReference>
<gene>
    <name evidence="3" type="ORF">RSOLAG1IB_05937</name>
</gene>
<dbReference type="PANTHER" id="PTHR24320">
    <property type="entry name" value="RETINOL DEHYDROGENASE"/>
    <property type="match status" value="1"/>
</dbReference>
<dbReference type="InterPro" id="IPR002347">
    <property type="entry name" value="SDR_fam"/>
</dbReference>
<name>A0A0B7F7I2_THACB</name>
<accession>A0A0B7F7I2</accession>
<sequence>MIGMRSTPIETVICQNLALLPIPKATTTRPSGYDATYAYGFTWSVTTGVTDLACFWVIYKVVHSPFSLYLNNSTSQILSMQALKNTIAENTGIPGAHQLAKPEHQFTLDNVPDLTGKVAIVTGGSEGIGLASATTLLKHGAAKVFILSPSPEHAEEALQFFEKELGITVVDRVTWVPCDLADWAQTRSVASLLASQNDRLDILLNIAGRGIMTAQRNQYDIDLHMALNHFGHVILTSTLLPLLKKTAESGSTVRIVNAGSNLHESAPKETRFTDVAELNKDFGPNGQYGRTKLAAILYARYLARHLSSSHPRILANAFHPGFVITRQSTEHIHEPYPILGWGNNALYPLKKDIWDGSVSVMYIATMTERSGEYICPPAIPEPGSDLSRDESLGEQLMELTKQVLKSKASIDLEFY</sequence>
<keyword evidence="2" id="KW-0560">Oxidoreductase</keyword>
<dbReference type="AlphaFoldDB" id="A0A0B7F7I2"/>
<reference evidence="3 4" key="1">
    <citation type="submission" date="2014-11" db="EMBL/GenBank/DDBJ databases">
        <authorList>
            <person name="Wibberg Daniel"/>
        </authorList>
    </citation>
    <scope>NUCLEOTIDE SEQUENCE [LARGE SCALE GENOMIC DNA]</scope>
    <source>
        <strain evidence="3">Rhizoctonia solani AG1-IB 7/3/14</strain>
    </source>
</reference>
<protein>
    <submittedName>
        <fullName evidence="3">Putative oxidoreductase bli-4, mitochondrial</fullName>
    </submittedName>
</protein>